<dbReference type="InterPro" id="IPR005331">
    <property type="entry name" value="Sulfotransferase"/>
</dbReference>
<dbReference type="GO" id="GO:0008146">
    <property type="term" value="F:sulfotransferase activity"/>
    <property type="evidence" value="ECO:0007669"/>
    <property type="project" value="InterPro"/>
</dbReference>
<evidence type="ECO:0000313" key="2">
    <source>
        <dbReference type="Proteomes" id="UP000176944"/>
    </source>
</evidence>
<dbReference type="Gene3D" id="3.40.50.300">
    <property type="entry name" value="P-loop containing nucleotide triphosphate hydrolases"/>
    <property type="match status" value="1"/>
</dbReference>
<reference evidence="2" key="1">
    <citation type="submission" date="2016-10" db="EMBL/GenBank/DDBJ databases">
        <title>Comparative genomics uncovers the prolific and rare metabolic potential of the cyanobacterial genus Moorea.</title>
        <authorList>
            <person name="Leao T."/>
            <person name="Castelao G."/>
            <person name="Korobeynikov A."/>
            <person name="Monroe E.A."/>
            <person name="Podell S."/>
            <person name="Glukhov E."/>
            <person name="Allen E."/>
            <person name="Gerwick W.H."/>
            <person name="Gerwick L."/>
        </authorList>
    </citation>
    <scope>NUCLEOTIDE SEQUENCE [LARGE SCALE GENOMIC DNA]</scope>
    <source>
        <strain evidence="2">JHB</strain>
    </source>
</reference>
<dbReference type="Pfam" id="PF03567">
    <property type="entry name" value="Sulfotransfer_2"/>
    <property type="match status" value="1"/>
</dbReference>
<evidence type="ECO:0000313" key="1">
    <source>
        <dbReference type="EMBL" id="AOY82927.1"/>
    </source>
</evidence>
<dbReference type="SUPFAM" id="SSF52540">
    <property type="entry name" value="P-loop containing nucleoside triphosphate hydrolases"/>
    <property type="match status" value="1"/>
</dbReference>
<sequence>MLTPTPYSLLPTPYSLLPKTQDFFPHPINNCYKMRLSHKHKFVFIGKPRSGDTTLRQALEPYSDIVSTDKPRYNHPHVPASMLKQHFERMGWDWNSYFKFTSVRNPWDMLVSVYSFGNPDQNSFYFWEKQQYNPNKKMPFKEWITKGKSWDIKAGKHLTDLSAYSLSYSALDDDNTFLVDYVIRFENIESDLTFLESLLGLKLNYPKIEQDKRNNYTNYYNQESIDRVGNLFGYDIKYGGYKFGVEVVD</sequence>
<dbReference type="InterPro" id="IPR027417">
    <property type="entry name" value="P-loop_NTPase"/>
</dbReference>
<organism evidence="1 2">
    <name type="scientific">Moorena producens (strain JHB)</name>
    <dbReference type="NCBI Taxonomy" id="1454205"/>
    <lineage>
        <taxon>Bacteria</taxon>
        <taxon>Bacillati</taxon>
        <taxon>Cyanobacteriota</taxon>
        <taxon>Cyanophyceae</taxon>
        <taxon>Coleofasciculales</taxon>
        <taxon>Coleofasciculaceae</taxon>
        <taxon>Moorena</taxon>
    </lineage>
</organism>
<accession>A0A1D9G5L9</accession>
<gene>
    <name evidence="1" type="ORF">BJP36_26460</name>
</gene>
<protein>
    <submittedName>
        <fullName evidence="1">Sulfotransferase family 2 domain-containing protein</fullName>
    </submittedName>
</protein>
<dbReference type="AlphaFoldDB" id="A0A1D9G5L9"/>
<dbReference type="EMBL" id="CP017708">
    <property type="protein sequence ID" value="AOY82927.1"/>
    <property type="molecule type" value="Genomic_DNA"/>
</dbReference>
<dbReference type="Proteomes" id="UP000176944">
    <property type="component" value="Chromosome"/>
</dbReference>
<name>A0A1D9G5L9_MOOP1</name>
<proteinExistence type="predicted"/>
<dbReference type="GO" id="GO:0016020">
    <property type="term" value="C:membrane"/>
    <property type="evidence" value="ECO:0007669"/>
    <property type="project" value="InterPro"/>
</dbReference>